<dbReference type="InterPro" id="IPR005562">
    <property type="entry name" value="SpoVA"/>
</dbReference>
<sequence length="176" mass="19604">MKGGEFLINISGRILNNNEKDKNKKETLQEEKIKKKFEQLNQEEKPKPQILLHCFQAFWVGGLICCIGECFRLLYSNYFNLSKDVTGAFVSITMIFLGALLTGIGVYDRFAEYGGAGTLVPITGFSNAMVSPAIEFKKEGYVFGVAAKMFIIAGPVLVYGTIASMIVGTIYYFFVF</sequence>
<dbReference type="AlphaFoldDB" id="A0A1M6P9W3"/>
<keyword evidence="3" id="KW-1185">Reference proteome</keyword>
<name>A0A1M6P9W3_9CLOT</name>
<protein>
    <submittedName>
        <fullName evidence="2">Stage V sporulation protein AC</fullName>
    </submittedName>
</protein>
<dbReference type="Pfam" id="PF03862">
    <property type="entry name" value="SpoVAC_SpoVAEB"/>
    <property type="match status" value="1"/>
</dbReference>
<keyword evidence="1" id="KW-1133">Transmembrane helix</keyword>
<proteinExistence type="predicted"/>
<feature type="transmembrane region" description="Helical" evidence="1">
    <location>
        <begin position="150"/>
        <end position="174"/>
    </location>
</feature>
<dbReference type="STRING" id="1121331.SAMN02745248_01649"/>
<feature type="transmembrane region" description="Helical" evidence="1">
    <location>
        <begin position="50"/>
        <end position="75"/>
    </location>
</feature>
<dbReference type="InterPro" id="IPR014203">
    <property type="entry name" value="Spore_V_AC"/>
</dbReference>
<evidence type="ECO:0000256" key="1">
    <source>
        <dbReference type="SAM" id="Phobius"/>
    </source>
</evidence>
<dbReference type="PANTHER" id="PTHR38450:SF1">
    <property type="entry name" value="STAGE V SPORULATION PROTEIN AC"/>
    <property type="match status" value="1"/>
</dbReference>
<keyword evidence="1" id="KW-0472">Membrane</keyword>
<gene>
    <name evidence="2" type="ORF">SAMN02745248_01649</name>
</gene>
<dbReference type="RefSeq" id="WP_084672158.1">
    <property type="nucleotide sequence ID" value="NZ_FRAD01000012.1"/>
</dbReference>
<accession>A0A1M6P9W3</accession>
<feature type="transmembrane region" description="Helical" evidence="1">
    <location>
        <begin position="113"/>
        <end position="130"/>
    </location>
</feature>
<evidence type="ECO:0000313" key="2">
    <source>
        <dbReference type="EMBL" id="SHK04746.1"/>
    </source>
</evidence>
<reference evidence="2 3" key="1">
    <citation type="submission" date="2016-11" db="EMBL/GenBank/DDBJ databases">
        <authorList>
            <person name="Jaros S."/>
            <person name="Januszkiewicz K."/>
            <person name="Wedrychowicz H."/>
        </authorList>
    </citation>
    <scope>NUCLEOTIDE SEQUENCE [LARGE SCALE GENOMIC DNA]</scope>
    <source>
        <strain evidence="2 3">DSM 3090</strain>
    </source>
</reference>
<organism evidence="2 3">
    <name type="scientific">Hathewaya proteolytica DSM 3090</name>
    <dbReference type="NCBI Taxonomy" id="1121331"/>
    <lineage>
        <taxon>Bacteria</taxon>
        <taxon>Bacillati</taxon>
        <taxon>Bacillota</taxon>
        <taxon>Clostridia</taxon>
        <taxon>Eubacteriales</taxon>
        <taxon>Clostridiaceae</taxon>
        <taxon>Hathewaya</taxon>
    </lineage>
</organism>
<dbReference type="Proteomes" id="UP000183952">
    <property type="component" value="Unassembled WGS sequence"/>
</dbReference>
<dbReference type="EMBL" id="FRAD01000012">
    <property type="protein sequence ID" value="SHK04746.1"/>
    <property type="molecule type" value="Genomic_DNA"/>
</dbReference>
<dbReference type="OrthoDB" id="9797988at2"/>
<evidence type="ECO:0000313" key="3">
    <source>
        <dbReference type="Proteomes" id="UP000183952"/>
    </source>
</evidence>
<dbReference type="NCBIfam" id="TIGR02838">
    <property type="entry name" value="spore_V_AC"/>
    <property type="match status" value="1"/>
</dbReference>
<keyword evidence="1" id="KW-0812">Transmembrane</keyword>
<feature type="transmembrane region" description="Helical" evidence="1">
    <location>
        <begin position="87"/>
        <end position="107"/>
    </location>
</feature>
<dbReference type="PANTHER" id="PTHR38450">
    <property type="entry name" value="STAGE V SPORULATION PROTEIN AC-RELATED"/>
    <property type="match status" value="1"/>
</dbReference>